<dbReference type="InterPro" id="IPR023753">
    <property type="entry name" value="FAD/NAD-binding_dom"/>
</dbReference>
<dbReference type="RefSeq" id="WP_283739597.1">
    <property type="nucleotide sequence ID" value="NZ_JASJEV010000002.1"/>
</dbReference>
<accession>A0ABT7AG41</accession>
<keyword evidence="4" id="KW-1185">Reference proteome</keyword>
<feature type="domain" description="FAD/NAD(P)-binding" evidence="2">
    <location>
        <begin position="9"/>
        <end position="328"/>
    </location>
</feature>
<dbReference type="Proteomes" id="UP001321492">
    <property type="component" value="Unassembled WGS sequence"/>
</dbReference>
<dbReference type="PRINTS" id="PR00368">
    <property type="entry name" value="FADPNR"/>
</dbReference>
<dbReference type="PANTHER" id="PTHR43539:SF78">
    <property type="entry name" value="FLAVIN-CONTAINING MONOOXYGENASE"/>
    <property type="match status" value="1"/>
</dbReference>
<dbReference type="EMBL" id="JASJEV010000002">
    <property type="protein sequence ID" value="MDJ1157616.1"/>
    <property type="molecule type" value="Genomic_DNA"/>
</dbReference>
<proteinExistence type="predicted"/>
<sequence>MSTLDTLPVAVIGAGPVGLAAAAHLVRRSLPVRVYEAGATVAANVRDWGHVRLFSPWKYNTDTAARALLKARGWREPPGDALPSGFDLFDAYLKPLAETPEMATAIETGARVTAITRLGADKVSSRDRGSRPFALAVAHANGAIRHDLARAVIDASGTWTTPNPLGAGGIPAAGEAAHADRIAYGIPDVLGRDRLTYASRTVLVVGGGHSAANVLLDLARLAEQDPTTSILWATRGTDLRRIYGGGRADQLPARGELGSSLKVLVDSGRITLVPHFNATAVRSSGSRILVLGDTADGPRELGPVDRIVVATGQRPDLALTRELRLDLDPWLESAKALGPLIDPNLHSCGSVPPHGHRELAHPEPGFYTVGIKSYGRAPTFLMLTGYEQVRSVVAAIAGDLAAADDLRLVLPETGICASAIGPDGPTPPSGCCGGPAPATADACCAADAEAKAKGAAGCGCAAPADRTTPDRVSAPVGCC</sequence>
<evidence type="ECO:0000256" key="1">
    <source>
        <dbReference type="ARBA" id="ARBA00023002"/>
    </source>
</evidence>
<gene>
    <name evidence="3" type="ORF">QNA08_05140</name>
</gene>
<comment type="caution">
    <text evidence="3">The sequence shown here is derived from an EMBL/GenBank/DDBJ whole genome shotgun (WGS) entry which is preliminary data.</text>
</comment>
<name>A0ABT7AG41_9HYPH</name>
<protein>
    <submittedName>
        <fullName evidence="3">FAD-dependent oxidoreductase</fullName>
    </submittedName>
</protein>
<keyword evidence="1" id="KW-0560">Oxidoreductase</keyword>
<dbReference type="SUPFAM" id="SSF51905">
    <property type="entry name" value="FAD/NAD(P)-binding domain"/>
    <property type="match status" value="1"/>
</dbReference>
<evidence type="ECO:0000313" key="4">
    <source>
        <dbReference type="Proteomes" id="UP001321492"/>
    </source>
</evidence>
<dbReference type="PRINTS" id="PR00411">
    <property type="entry name" value="PNDRDTASEI"/>
</dbReference>
<reference evidence="3 4" key="1">
    <citation type="submission" date="2023-05" db="EMBL/GenBank/DDBJ databases">
        <title>Chelatococcus sp. nov., a moderately thermophilic bacterium isolated from hot spring microbial mat.</title>
        <authorList>
            <person name="Hu C.-J."/>
            <person name="Li W.-J."/>
        </authorList>
    </citation>
    <scope>NUCLEOTIDE SEQUENCE [LARGE SCALE GENOMIC DNA]</scope>
    <source>
        <strain evidence="3 4">SYSU G07232</strain>
    </source>
</reference>
<evidence type="ECO:0000259" key="2">
    <source>
        <dbReference type="Pfam" id="PF07992"/>
    </source>
</evidence>
<dbReference type="PANTHER" id="PTHR43539">
    <property type="entry name" value="FLAVIN-BINDING MONOOXYGENASE-LIKE PROTEIN (AFU_ORTHOLOGUE AFUA_4G09220)"/>
    <property type="match status" value="1"/>
</dbReference>
<organism evidence="3 4">
    <name type="scientific">Chelatococcus albus</name>
    <dbReference type="NCBI Taxonomy" id="3047466"/>
    <lineage>
        <taxon>Bacteria</taxon>
        <taxon>Pseudomonadati</taxon>
        <taxon>Pseudomonadota</taxon>
        <taxon>Alphaproteobacteria</taxon>
        <taxon>Hyphomicrobiales</taxon>
        <taxon>Chelatococcaceae</taxon>
        <taxon>Chelatococcus</taxon>
    </lineage>
</organism>
<dbReference type="InterPro" id="IPR050982">
    <property type="entry name" value="Auxin_biosynth/cation_transpt"/>
</dbReference>
<evidence type="ECO:0000313" key="3">
    <source>
        <dbReference type="EMBL" id="MDJ1157616.1"/>
    </source>
</evidence>
<dbReference type="InterPro" id="IPR036188">
    <property type="entry name" value="FAD/NAD-bd_sf"/>
</dbReference>
<dbReference type="Gene3D" id="3.50.50.60">
    <property type="entry name" value="FAD/NAD(P)-binding domain"/>
    <property type="match status" value="1"/>
</dbReference>
<dbReference type="Pfam" id="PF07992">
    <property type="entry name" value="Pyr_redox_2"/>
    <property type="match status" value="1"/>
</dbReference>